<gene>
    <name evidence="3" type="ORF">ATI61_105250</name>
</gene>
<dbReference type="Pfam" id="PF17957">
    <property type="entry name" value="Big_7"/>
    <property type="match status" value="1"/>
</dbReference>
<reference evidence="3 4" key="1">
    <citation type="submission" date="2018-08" db="EMBL/GenBank/DDBJ databases">
        <title>Genomic Encyclopedia of Archaeal and Bacterial Type Strains, Phase II (KMG-II): from individual species to whole genera.</title>
        <authorList>
            <person name="Goeker M."/>
        </authorList>
    </citation>
    <scope>NUCLEOTIDE SEQUENCE [LARGE SCALE GENOMIC DNA]</scope>
    <source>
        <strain evidence="3 4">DSM 2261</strain>
    </source>
</reference>
<dbReference type="InterPro" id="IPR035986">
    <property type="entry name" value="PKD_dom_sf"/>
</dbReference>
<evidence type="ECO:0000313" key="4">
    <source>
        <dbReference type="Proteomes" id="UP000256345"/>
    </source>
</evidence>
<sequence length="423" mass="43778">MKTLRLVVGCLVLGMMGCGGDADSVAPVNVRVVEGVTEGESVSGSRLLRATAEDNSGAVARVEFFVSGSPACVDAVARNSGSTFSCTWDSSTTSPGTHQLTVKAQDAAGNNTVSAPISFTVLPPNRAPTLGPVATTHTSLNEGSSASLSVTATDPDGDTLTYSWTQSPFSPLGTFAEGSSSTASWTAPFVSRDTTFVLKVAVSDGKGGSTQGTVSVTVVNVPALNQAPIVDAAIGVDTQGLVAGKSLPLYISARDLDGDPLTYSWTTEPSGAGSFTRPNQASAEWRSGELDRPASYTLKVTVSDGARSETRSVNVEVGVPLYARDIEPIWSAQCSNCHNEYGAEGLNLQEGKSHASLMASGVGQCAAGPRVTPGRPDESLLVSRISGDSCGRRMPLGNPDYFDLHPGELTQIRSWILAGALDN</sequence>
<keyword evidence="1" id="KW-0732">Signal</keyword>
<feature type="signal peptide" evidence="1">
    <location>
        <begin position="1"/>
        <end position="21"/>
    </location>
</feature>
<dbReference type="PROSITE" id="PS51257">
    <property type="entry name" value="PROKAR_LIPOPROTEIN"/>
    <property type="match status" value="1"/>
</dbReference>
<dbReference type="SUPFAM" id="SSF49299">
    <property type="entry name" value="PKD domain"/>
    <property type="match status" value="1"/>
</dbReference>
<accession>A0ABX9K204</accession>
<dbReference type="InterPro" id="IPR000601">
    <property type="entry name" value="PKD_dom"/>
</dbReference>
<evidence type="ECO:0000256" key="1">
    <source>
        <dbReference type="SAM" id="SignalP"/>
    </source>
</evidence>
<dbReference type="Proteomes" id="UP000256345">
    <property type="component" value="Unassembled WGS sequence"/>
</dbReference>
<proteinExistence type="predicted"/>
<protein>
    <recommendedName>
        <fullName evidence="2">Cadherin domain-containing protein</fullName>
    </recommendedName>
</protein>
<dbReference type="EMBL" id="QUMU01000005">
    <property type="protein sequence ID" value="REG31923.1"/>
    <property type="molecule type" value="Genomic_DNA"/>
</dbReference>
<keyword evidence="4" id="KW-1185">Reference proteome</keyword>
<comment type="caution">
    <text evidence="3">The sequence shown here is derived from an EMBL/GenBank/DDBJ whole genome shotgun (WGS) entry which is preliminary data.</text>
</comment>
<dbReference type="SMART" id="SM00089">
    <property type="entry name" value="PKD"/>
    <property type="match status" value="3"/>
</dbReference>
<dbReference type="Gene3D" id="2.60.40.10">
    <property type="entry name" value="Immunoglobulins"/>
    <property type="match status" value="3"/>
</dbReference>
<feature type="domain" description="Cadherin" evidence="2">
    <location>
        <begin position="132"/>
        <end position="230"/>
    </location>
</feature>
<name>A0ABX9K204_9BACT</name>
<dbReference type="InterPro" id="IPR013783">
    <property type="entry name" value="Ig-like_fold"/>
</dbReference>
<dbReference type="Pfam" id="PF00801">
    <property type="entry name" value="PKD"/>
    <property type="match status" value="1"/>
</dbReference>
<dbReference type="InterPro" id="IPR022409">
    <property type="entry name" value="PKD/Chitinase_dom"/>
</dbReference>
<dbReference type="CDD" id="cd11304">
    <property type="entry name" value="Cadherin_repeat"/>
    <property type="match status" value="1"/>
</dbReference>
<organism evidence="3 4">
    <name type="scientific">Archangium gephyra</name>
    <dbReference type="NCBI Taxonomy" id="48"/>
    <lineage>
        <taxon>Bacteria</taxon>
        <taxon>Pseudomonadati</taxon>
        <taxon>Myxococcota</taxon>
        <taxon>Myxococcia</taxon>
        <taxon>Myxococcales</taxon>
        <taxon>Cystobacterineae</taxon>
        <taxon>Archangiaceae</taxon>
        <taxon>Archangium</taxon>
    </lineage>
</organism>
<dbReference type="InterPro" id="IPR002126">
    <property type="entry name" value="Cadherin-like_dom"/>
</dbReference>
<dbReference type="Pfam" id="PF17963">
    <property type="entry name" value="Big_9"/>
    <property type="match status" value="1"/>
</dbReference>
<dbReference type="PROSITE" id="PS50268">
    <property type="entry name" value="CADHERIN_2"/>
    <property type="match status" value="1"/>
</dbReference>
<evidence type="ECO:0000313" key="3">
    <source>
        <dbReference type="EMBL" id="REG31923.1"/>
    </source>
</evidence>
<evidence type="ECO:0000259" key="2">
    <source>
        <dbReference type="PROSITE" id="PS50268"/>
    </source>
</evidence>
<feature type="chain" id="PRO_5047507203" description="Cadherin domain-containing protein" evidence="1">
    <location>
        <begin position="22"/>
        <end position="423"/>
    </location>
</feature>